<dbReference type="OrthoDB" id="5416097at2759"/>
<gene>
    <name evidence="3" type="ORF">CSOL1703_00009369</name>
</gene>
<sequence length="439" mass="49084">MSFRSPEDRARAALDFFPQTGPTVEEIEASIRFHKADVLSGGEMEGDGLSISDIVERISLAERAQAILTNGAGNNPASTLAPLKLNLAHLAFFLYGDKARLRRVMFSANNLDLCLRSLEPFLKMILQKLRDKPLDNLQSPTTVLQSDSDKEGPLYQLGVKTDKHGNKTKERNQPEADKARQRDQCCIATGCPEIEACHIMPFSANNRPVRLLNLLQDLLTPARGELATSDESFNIFCLEPLTHTSLDKGYCALEWIGLSDKGELDCKLGEETYKTVRLRWHWLPNCIADALGQSYLHERTTRKGDTGRLLKFGNGSSHYAMATAIYKHLTNTSKISSHGVTIARNADFRPLVSGHILFIRVKEEDLDKTRLMIQLQWFALRMVAISGAAEVVDDLDPEPPSSPDELPTYYKMPDFEADELEDVDLPSRGKSFPGQRRPD</sequence>
<feature type="region of interest" description="Disordered" evidence="1">
    <location>
        <begin position="136"/>
        <end position="179"/>
    </location>
</feature>
<reference evidence="4" key="1">
    <citation type="submission" date="2019-06" db="EMBL/GenBank/DDBJ databases">
        <authorList>
            <person name="Broberg M."/>
        </authorList>
    </citation>
    <scope>NUCLEOTIDE SEQUENCE [LARGE SCALE GENOMIC DNA]</scope>
</reference>
<evidence type="ECO:0000259" key="2">
    <source>
        <dbReference type="Pfam" id="PF13391"/>
    </source>
</evidence>
<organism evidence="3 4">
    <name type="scientific">Clonostachys solani</name>
    <dbReference type="NCBI Taxonomy" id="160281"/>
    <lineage>
        <taxon>Eukaryota</taxon>
        <taxon>Fungi</taxon>
        <taxon>Dikarya</taxon>
        <taxon>Ascomycota</taxon>
        <taxon>Pezizomycotina</taxon>
        <taxon>Sordariomycetes</taxon>
        <taxon>Hypocreomycetidae</taxon>
        <taxon>Hypocreales</taxon>
        <taxon>Bionectriaceae</taxon>
        <taxon>Clonostachys</taxon>
    </lineage>
</organism>
<name>A0A9N9YYP1_9HYPO</name>
<proteinExistence type="predicted"/>
<feature type="compositionally biased region" description="Basic and acidic residues" evidence="1">
    <location>
        <begin position="160"/>
        <end position="179"/>
    </location>
</feature>
<dbReference type="InterPro" id="IPR003615">
    <property type="entry name" value="HNH_nuc"/>
</dbReference>
<evidence type="ECO:0000313" key="4">
    <source>
        <dbReference type="Proteomes" id="UP000775872"/>
    </source>
</evidence>
<dbReference type="Pfam" id="PF13391">
    <property type="entry name" value="HNH_2"/>
    <property type="match status" value="1"/>
</dbReference>
<keyword evidence="4" id="KW-1185">Reference proteome</keyword>
<evidence type="ECO:0000313" key="3">
    <source>
        <dbReference type="EMBL" id="CAH0043438.1"/>
    </source>
</evidence>
<dbReference type="AlphaFoldDB" id="A0A9N9YYP1"/>
<reference evidence="3 4" key="2">
    <citation type="submission" date="2021-10" db="EMBL/GenBank/DDBJ databases">
        <authorList>
            <person name="Piombo E."/>
        </authorList>
    </citation>
    <scope>NUCLEOTIDE SEQUENCE [LARGE SCALE GENOMIC DNA]</scope>
</reference>
<dbReference type="EMBL" id="CABFOC020000003">
    <property type="protein sequence ID" value="CAH0043438.1"/>
    <property type="molecule type" value="Genomic_DNA"/>
</dbReference>
<evidence type="ECO:0000256" key="1">
    <source>
        <dbReference type="SAM" id="MobiDB-lite"/>
    </source>
</evidence>
<feature type="compositionally biased region" description="Polar residues" evidence="1">
    <location>
        <begin position="136"/>
        <end position="146"/>
    </location>
</feature>
<dbReference type="Proteomes" id="UP000775872">
    <property type="component" value="Unassembled WGS sequence"/>
</dbReference>
<feature type="domain" description="HNH nuclease" evidence="2">
    <location>
        <begin position="186"/>
        <end position="253"/>
    </location>
</feature>
<feature type="region of interest" description="Disordered" evidence="1">
    <location>
        <begin position="416"/>
        <end position="439"/>
    </location>
</feature>
<protein>
    <recommendedName>
        <fullName evidence="2">HNH nuclease domain-containing protein</fullName>
    </recommendedName>
</protein>
<accession>A0A9N9YYP1</accession>
<comment type="caution">
    <text evidence="3">The sequence shown here is derived from an EMBL/GenBank/DDBJ whole genome shotgun (WGS) entry which is preliminary data.</text>
</comment>